<keyword evidence="4" id="KW-1185">Reference proteome</keyword>
<evidence type="ECO:0000313" key="4">
    <source>
        <dbReference type="Proteomes" id="UP001626549"/>
    </source>
</evidence>
<dbReference type="InterPro" id="IPR055170">
    <property type="entry name" value="GFO_IDH_MocA-like_dom"/>
</dbReference>
<name>A0ABZ0IGK2_9GAMM</name>
<evidence type="ECO:0000259" key="1">
    <source>
        <dbReference type="Pfam" id="PF01408"/>
    </source>
</evidence>
<protein>
    <submittedName>
        <fullName evidence="3">Gfo/Idh/MocA family oxidoreductase</fullName>
    </submittedName>
</protein>
<dbReference type="Gene3D" id="3.40.50.720">
    <property type="entry name" value="NAD(P)-binding Rossmann-like Domain"/>
    <property type="match status" value="1"/>
</dbReference>
<dbReference type="PANTHER" id="PTHR43708">
    <property type="entry name" value="CONSERVED EXPRESSED OXIDOREDUCTASE (EUROFUNG)"/>
    <property type="match status" value="1"/>
</dbReference>
<dbReference type="InterPro" id="IPR036291">
    <property type="entry name" value="NAD(P)-bd_dom_sf"/>
</dbReference>
<evidence type="ECO:0000313" key="3">
    <source>
        <dbReference type="EMBL" id="WOJ98163.1"/>
    </source>
</evidence>
<organism evidence="3 4">
    <name type="scientific">Congregibacter brevis</name>
    <dbReference type="NCBI Taxonomy" id="3081201"/>
    <lineage>
        <taxon>Bacteria</taxon>
        <taxon>Pseudomonadati</taxon>
        <taxon>Pseudomonadota</taxon>
        <taxon>Gammaproteobacteria</taxon>
        <taxon>Cellvibrionales</taxon>
        <taxon>Halieaceae</taxon>
        <taxon>Congregibacter</taxon>
    </lineage>
</organism>
<dbReference type="Pfam" id="PF22725">
    <property type="entry name" value="GFO_IDH_MocA_C3"/>
    <property type="match status" value="1"/>
</dbReference>
<gene>
    <name evidence="3" type="ORF">R0137_06225</name>
</gene>
<evidence type="ECO:0000259" key="2">
    <source>
        <dbReference type="Pfam" id="PF22725"/>
    </source>
</evidence>
<dbReference type="Pfam" id="PF01408">
    <property type="entry name" value="GFO_IDH_MocA"/>
    <property type="match status" value="1"/>
</dbReference>
<reference evidence="3 4" key="1">
    <citation type="submission" date="2023-10" db="EMBL/GenBank/DDBJ databases">
        <title>Two novel species belonging to the OM43/NOR5 clade.</title>
        <authorList>
            <person name="Park M."/>
        </authorList>
    </citation>
    <scope>NUCLEOTIDE SEQUENCE [LARGE SCALE GENOMIC DNA]</scope>
    <source>
        <strain evidence="3 4">IMCC45268</strain>
    </source>
</reference>
<dbReference type="EMBL" id="CP136865">
    <property type="protein sequence ID" value="WOJ98163.1"/>
    <property type="molecule type" value="Genomic_DNA"/>
</dbReference>
<dbReference type="Gene3D" id="3.30.360.10">
    <property type="entry name" value="Dihydrodipicolinate Reductase, domain 2"/>
    <property type="match status" value="1"/>
</dbReference>
<dbReference type="SUPFAM" id="SSF51735">
    <property type="entry name" value="NAD(P)-binding Rossmann-fold domains"/>
    <property type="match status" value="1"/>
</dbReference>
<sequence>MSKVRMGMVGGGEGAFIGAIHRMAAALDQEIELVCGAFSSNTERSRRSGASLGLPDHRVYTSYELMMTAESELPKEDRMQFVSIVTPNHLHFPVAVAALKSGFHVLSDKPATFSLSEVLTMRKIIEKCDLIYGLTHPYIGYPMVQEAQHRVSMGAFGRIRKILVDYNQGWLANDSIERESKQAAWRLDPSKAGISSCMGDIGVHAANLAEFVSGLRITELCADLTSFVPGRELDDDGSVLLRFDGGAKGVLQASQICTGEENALSLRVYGEKGGLEWSQQNPNSLRLKWPDRPDEIVRTAADYLSDSAAAATRTPAGHPEGYLEAFANLYLAFATRVRVREFGEGTDTALFNCPGITEAVRGMAFIELAVTASQSDIKWHRFESH</sequence>
<dbReference type="RefSeq" id="WP_407329388.1">
    <property type="nucleotide sequence ID" value="NZ_CP136865.1"/>
</dbReference>
<feature type="domain" description="Gfo/Idh/MocA-like oxidoreductase N-terminal" evidence="1">
    <location>
        <begin position="5"/>
        <end position="133"/>
    </location>
</feature>
<dbReference type="SUPFAM" id="SSF55347">
    <property type="entry name" value="Glyceraldehyde-3-phosphate dehydrogenase-like, C-terminal domain"/>
    <property type="match status" value="1"/>
</dbReference>
<dbReference type="InterPro" id="IPR000683">
    <property type="entry name" value="Gfo/Idh/MocA-like_OxRdtase_N"/>
</dbReference>
<accession>A0ABZ0IGK2</accession>
<dbReference type="PANTHER" id="PTHR43708:SF3">
    <property type="entry name" value="OXIDOREDUCTASE"/>
    <property type="match status" value="1"/>
</dbReference>
<feature type="domain" description="GFO/IDH/MocA-like oxidoreductase" evidence="2">
    <location>
        <begin position="144"/>
        <end position="276"/>
    </location>
</feature>
<dbReference type="Proteomes" id="UP001626549">
    <property type="component" value="Chromosome"/>
</dbReference>
<dbReference type="InterPro" id="IPR051317">
    <property type="entry name" value="Gfo/Idh/MocA_oxidoreduct"/>
</dbReference>
<proteinExistence type="predicted"/>